<name>A0AAU2UYX0_9ACTN</name>
<protein>
    <submittedName>
        <fullName evidence="1">Uncharacterized protein</fullName>
    </submittedName>
</protein>
<dbReference type="EMBL" id="CP108318">
    <property type="protein sequence ID" value="WTW60289.1"/>
    <property type="molecule type" value="Genomic_DNA"/>
</dbReference>
<sequence length="68" mass="7407">MVIKSRGKRSVVGEFAEALRERVRNAQEALKAALEAEDAYEVSLAQGELEDALRLARKHGIDVGAQEG</sequence>
<reference evidence="1" key="1">
    <citation type="submission" date="2022-10" db="EMBL/GenBank/DDBJ databases">
        <title>The complete genomes of actinobacterial strains from the NBC collection.</title>
        <authorList>
            <person name="Joergensen T.S."/>
            <person name="Alvarez Arevalo M."/>
            <person name="Sterndorff E.B."/>
            <person name="Faurdal D."/>
            <person name="Vuksanovic O."/>
            <person name="Mourched A.-S."/>
            <person name="Charusanti P."/>
            <person name="Shaw S."/>
            <person name="Blin K."/>
            <person name="Weber T."/>
        </authorList>
    </citation>
    <scope>NUCLEOTIDE SEQUENCE</scope>
    <source>
        <strain evidence="1">NBC_00003</strain>
    </source>
</reference>
<dbReference type="AlphaFoldDB" id="A0AAU2UYX0"/>
<gene>
    <name evidence="1" type="ORF">OG549_06335</name>
</gene>
<evidence type="ECO:0000313" key="1">
    <source>
        <dbReference type="EMBL" id="WTW60289.1"/>
    </source>
</evidence>
<organism evidence="1">
    <name type="scientific">Streptomyces sp. NBC_00003</name>
    <dbReference type="NCBI Taxonomy" id="2903608"/>
    <lineage>
        <taxon>Bacteria</taxon>
        <taxon>Bacillati</taxon>
        <taxon>Actinomycetota</taxon>
        <taxon>Actinomycetes</taxon>
        <taxon>Kitasatosporales</taxon>
        <taxon>Streptomycetaceae</taxon>
        <taxon>Streptomyces</taxon>
    </lineage>
</organism>
<proteinExistence type="predicted"/>
<accession>A0AAU2UYX0</accession>